<proteinExistence type="predicted"/>
<gene>
    <name evidence="1" type="ORF">SCALOS_LOCUS1279</name>
</gene>
<dbReference type="Proteomes" id="UP000789860">
    <property type="component" value="Unassembled WGS sequence"/>
</dbReference>
<reference evidence="1" key="1">
    <citation type="submission" date="2021-06" db="EMBL/GenBank/DDBJ databases">
        <authorList>
            <person name="Kallberg Y."/>
            <person name="Tangrot J."/>
            <person name="Rosling A."/>
        </authorList>
    </citation>
    <scope>NUCLEOTIDE SEQUENCE</scope>
    <source>
        <strain evidence="1">AU212A</strain>
    </source>
</reference>
<organism evidence="1 2">
    <name type="scientific">Scutellospora calospora</name>
    <dbReference type="NCBI Taxonomy" id="85575"/>
    <lineage>
        <taxon>Eukaryota</taxon>
        <taxon>Fungi</taxon>
        <taxon>Fungi incertae sedis</taxon>
        <taxon>Mucoromycota</taxon>
        <taxon>Glomeromycotina</taxon>
        <taxon>Glomeromycetes</taxon>
        <taxon>Diversisporales</taxon>
        <taxon>Gigasporaceae</taxon>
        <taxon>Scutellospora</taxon>
    </lineage>
</organism>
<dbReference type="EMBL" id="CAJVPM010000848">
    <property type="protein sequence ID" value="CAG8453175.1"/>
    <property type="molecule type" value="Genomic_DNA"/>
</dbReference>
<name>A0ACA9K5H6_9GLOM</name>
<protein>
    <submittedName>
        <fullName evidence="1">11202_t:CDS:1</fullName>
    </submittedName>
</protein>
<keyword evidence="2" id="KW-1185">Reference proteome</keyword>
<comment type="caution">
    <text evidence="1">The sequence shown here is derived from an EMBL/GenBank/DDBJ whole genome shotgun (WGS) entry which is preliminary data.</text>
</comment>
<evidence type="ECO:0000313" key="1">
    <source>
        <dbReference type="EMBL" id="CAG8453175.1"/>
    </source>
</evidence>
<evidence type="ECO:0000313" key="2">
    <source>
        <dbReference type="Proteomes" id="UP000789860"/>
    </source>
</evidence>
<accession>A0ACA9K5H6</accession>
<sequence length="363" mass="40229">MWRVFIVRLDDVFRLETQSLIEFNLTESCSQTISSAINDESLNNCIPMLTLTMSLPTLLNQSSNDQTVMLNTLAQLIKDTCALKPCTPDIIQQLLQTLKSQCYQELVSKNLLITTVYELLKYYDLIRDIICLRDSANKFNSYCMIETLINIGQALKNSSSTSNNVARNRFPINFGKNSTNISNMTIDNDFPTITSTSIPSTGSTISTRVTSSPTYSRSIETSKATSIATILTTTITNSAISSPTSNPISKSTLNTACSPDTSLLPMMTPLLTLSSQVICTDCNKAIFTKILLYTQNNPSDFNCTPFEPILSLTPKFFSQKCDSQFLDQTIPNDISNAYSILNYINTFRFLGIGCLVTLIPLVL</sequence>